<dbReference type="EMBL" id="HBFQ01023922">
    <property type="protein sequence ID" value="CAD8842515.1"/>
    <property type="molecule type" value="Transcribed_RNA"/>
</dbReference>
<organism evidence="2">
    <name type="scientific">Noctiluca scintillans</name>
    <name type="common">Sea sparkle</name>
    <name type="synonym">Red tide dinoflagellate</name>
    <dbReference type="NCBI Taxonomy" id="2966"/>
    <lineage>
        <taxon>Eukaryota</taxon>
        <taxon>Sar</taxon>
        <taxon>Alveolata</taxon>
        <taxon>Dinophyceae</taxon>
        <taxon>Noctilucales</taxon>
        <taxon>Noctilucaceae</taxon>
        <taxon>Noctiluca</taxon>
    </lineage>
</organism>
<accession>A0A7S1F3K9</accession>
<dbReference type="PANTHER" id="PTHR21580:SF28">
    <property type="entry name" value="BOREALIN N-TERMINAL DOMAIN-CONTAINING PROTEIN-RELATED"/>
    <property type="match status" value="1"/>
</dbReference>
<dbReference type="InterPro" id="IPR051291">
    <property type="entry name" value="CIMAP"/>
</dbReference>
<protein>
    <submittedName>
        <fullName evidence="2">Uncharacterized protein</fullName>
    </submittedName>
</protein>
<feature type="region of interest" description="Disordered" evidence="1">
    <location>
        <begin position="144"/>
        <end position="165"/>
    </location>
</feature>
<dbReference type="PANTHER" id="PTHR21580">
    <property type="entry name" value="SHIPPO-1-RELATED"/>
    <property type="match status" value="1"/>
</dbReference>
<feature type="compositionally biased region" description="Basic and acidic residues" evidence="1">
    <location>
        <begin position="193"/>
        <end position="204"/>
    </location>
</feature>
<feature type="region of interest" description="Disordered" evidence="1">
    <location>
        <begin position="1"/>
        <end position="39"/>
    </location>
</feature>
<dbReference type="InterPro" id="IPR010736">
    <property type="entry name" value="SHIPPO-rpt"/>
</dbReference>
<feature type="compositionally biased region" description="Basic and acidic residues" evidence="1">
    <location>
        <begin position="1"/>
        <end position="10"/>
    </location>
</feature>
<dbReference type="AlphaFoldDB" id="A0A7S1F3K9"/>
<proteinExistence type="predicted"/>
<feature type="region of interest" description="Disordered" evidence="1">
    <location>
        <begin position="186"/>
        <end position="338"/>
    </location>
</feature>
<sequence>MLAKTPEKVNHRTIGRGSGGVLTKPGFQHKRDPNAVSASSIPSNFETVLFRNNREQKGFGSAATRFDVPPHEADHGPASFSVPGVVCSGSSGCRGHGGFASRVPRLTVLGDVQAPGPGAYDAPEPLAEGVARGEAQSAAFALPGSVNPNRFYERPTPGAGHYHNDASSGTILASAMSALGVARGPRRGVSIPRETRTAIGKDLRPGPADYNSDLPPRGAPSVLRWRSAPTKHRRLVRGDVAGTANPVVEQRSDPPGPGDYSVPEGWTARGPRRDGSIASSCFRTGKSHLPRKWREPAPGPGQYDTTVASSPVAGFVAASPRFQEPKSGAPGPTHYDPKVVEASNFHLNLQQKWL</sequence>
<name>A0A7S1F3K9_NOCSC</name>
<evidence type="ECO:0000313" key="2">
    <source>
        <dbReference type="EMBL" id="CAD8842515.1"/>
    </source>
</evidence>
<reference evidence="2" key="1">
    <citation type="submission" date="2021-01" db="EMBL/GenBank/DDBJ databases">
        <authorList>
            <person name="Corre E."/>
            <person name="Pelletier E."/>
            <person name="Niang G."/>
            <person name="Scheremetjew M."/>
            <person name="Finn R."/>
            <person name="Kale V."/>
            <person name="Holt S."/>
            <person name="Cochrane G."/>
            <person name="Meng A."/>
            <person name="Brown T."/>
            <person name="Cohen L."/>
        </authorList>
    </citation>
    <scope>NUCLEOTIDE SEQUENCE</scope>
</reference>
<evidence type="ECO:0000256" key="1">
    <source>
        <dbReference type="SAM" id="MobiDB-lite"/>
    </source>
</evidence>
<gene>
    <name evidence="2" type="ORF">NSCI0253_LOCUS16863</name>
</gene>
<dbReference type="Pfam" id="PF07004">
    <property type="entry name" value="SHIPPO-rpt"/>
    <property type="match status" value="2"/>
</dbReference>